<evidence type="ECO:0000313" key="3">
    <source>
        <dbReference type="Proteomes" id="UP000076761"/>
    </source>
</evidence>
<reference evidence="2 3" key="1">
    <citation type="journal article" date="2016" name="Mol. Biol. Evol.">
        <title>Comparative Genomics of Early-Diverging Mushroom-Forming Fungi Provides Insights into the Origins of Lignocellulose Decay Capabilities.</title>
        <authorList>
            <person name="Nagy L.G."/>
            <person name="Riley R."/>
            <person name="Tritt A."/>
            <person name="Adam C."/>
            <person name="Daum C."/>
            <person name="Floudas D."/>
            <person name="Sun H."/>
            <person name="Yadav J.S."/>
            <person name="Pangilinan J."/>
            <person name="Larsson K.H."/>
            <person name="Matsuura K."/>
            <person name="Barry K."/>
            <person name="Labutti K."/>
            <person name="Kuo R."/>
            <person name="Ohm R.A."/>
            <person name="Bhattacharya S.S."/>
            <person name="Shirouzu T."/>
            <person name="Yoshinaga Y."/>
            <person name="Martin F.M."/>
            <person name="Grigoriev I.V."/>
            <person name="Hibbett D.S."/>
        </authorList>
    </citation>
    <scope>NUCLEOTIDE SEQUENCE [LARGE SCALE GENOMIC DNA]</scope>
    <source>
        <strain evidence="2 3">HHB14362 ss-1</strain>
    </source>
</reference>
<evidence type="ECO:0000259" key="1">
    <source>
        <dbReference type="SMART" id="SM00563"/>
    </source>
</evidence>
<feature type="domain" description="Phospholipid/glycerol acyltransferase" evidence="1">
    <location>
        <begin position="39"/>
        <end position="178"/>
    </location>
</feature>
<dbReference type="GO" id="GO:0008654">
    <property type="term" value="P:phospholipid biosynthetic process"/>
    <property type="evidence" value="ECO:0007669"/>
    <property type="project" value="TreeGrafter"/>
</dbReference>
<dbReference type="SUPFAM" id="SSF69593">
    <property type="entry name" value="Glycerol-3-phosphate (1)-acyltransferase"/>
    <property type="match status" value="1"/>
</dbReference>
<dbReference type="AlphaFoldDB" id="A0A165T0Q9"/>
<gene>
    <name evidence="2" type="ORF">NEOLEDRAFT_1064419</name>
</gene>
<dbReference type="STRING" id="1314782.A0A165T0Q9"/>
<protein>
    <submittedName>
        <fullName evidence="2">Acyltransferase</fullName>
    </submittedName>
</protein>
<keyword evidence="2" id="KW-0808">Transferase</keyword>
<dbReference type="Proteomes" id="UP000076761">
    <property type="component" value="Unassembled WGS sequence"/>
</dbReference>
<keyword evidence="2" id="KW-0012">Acyltransferase</keyword>
<keyword evidence="3" id="KW-1185">Reference proteome</keyword>
<dbReference type="CDD" id="cd07992">
    <property type="entry name" value="LPLAT_AAK14816-like"/>
    <property type="match status" value="1"/>
</dbReference>
<name>A0A165T0Q9_9AGAM</name>
<dbReference type="InParanoid" id="A0A165T0Q9"/>
<organism evidence="2 3">
    <name type="scientific">Neolentinus lepideus HHB14362 ss-1</name>
    <dbReference type="NCBI Taxonomy" id="1314782"/>
    <lineage>
        <taxon>Eukaryota</taxon>
        <taxon>Fungi</taxon>
        <taxon>Dikarya</taxon>
        <taxon>Basidiomycota</taxon>
        <taxon>Agaricomycotina</taxon>
        <taxon>Agaricomycetes</taxon>
        <taxon>Gloeophyllales</taxon>
        <taxon>Gloeophyllaceae</taxon>
        <taxon>Neolentinus</taxon>
    </lineage>
</organism>
<dbReference type="OrthoDB" id="1044435at2759"/>
<dbReference type="GO" id="GO:0004366">
    <property type="term" value="F:glycerol-3-phosphate O-acyltransferase activity"/>
    <property type="evidence" value="ECO:0007669"/>
    <property type="project" value="TreeGrafter"/>
</dbReference>
<dbReference type="InterPro" id="IPR002123">
    <property type="entry name" value="Plipid/glycerol_acylTrfase"/>
</dbReference>
<sequence length="575" mass="63398">MELKLVYRILRKISDWSLSEFYSEVYVEGQDNVPQAGPLIIVASHHNEMIDIATLAATIPHRRPLCFWAKSTMFKNPISRAILTSSGSIPVYRNPNSSSALSIASSVPNSYTSKSLFTSTSEALAKGEVIGVFPEGTSYTEPRIAQVKEGAAWAAVEYVRWAEEHGGLRIVPVGIVYTDKSQFQSRVSEYGEPIQLSEYAERILSAQESEEGQRSVVKKLTIEIEERMVELTVNAPDWNTLYISRIIRDLLWPGARGVPLNDFVHVSQKIIMSLASSPDLHLNQTLLKYYSLLHYTGLSHPTLSSILPNDALPVRVTDERVSLLTNNAPSISSVSAWRALRIFATNFVVTLLHPRFVFFIPPLVVHTPAYIMGNLAARFLATKGEEEGIAQYKVIVGGVGRGLGLGAAGISVSRFLRQLMHCSRHTSVPLCLKGLEGVVRSLGQVAQCMFCGSGWTGKVKEVAGVVGTMYLVGWALVNWHNALVGGLWKRLRASYTLVAGFISSPLPAEAVTQYCTPPPPVVNPFIKRYEPVLKEERVNAKPVAARRLIRHLLVARVEAVEALKRWDELVVCGAA</sequence>
<evidence type="ECO:0000313" key="2">
    <source>
        <dbReference type="EMBL" id="KZT25959.1"/>
    </source>
</evidence>
<dbReference type="Pfam" id="PF01553">
    <property type="entry name" value="Acyltransferase"/>
    <property type="match status" value="1"/>
</dbReference>
<dbReference type="InterPro" id="IPR052744">
    <property type="entry name" value="GPAT/DAPAT"/>
</dbReference>
<dbReference type="EMBL" id="KV425569">
    <property type="protein sequence ID" value="KZT25959.1"/>
    <property type="molecule type" value="Genomic_DNA"/>
</dbReference>
<dbReference type="SMART" id="SM00563">
    <property type="entry name" value="PlsC"/>
    <property type="match status" value="1"/>
</dbReference>
<dbReference type="PANTHER" id="PTHR31605">
    <property type="entry name" value="GLYCEROL-3-PHOSPHATE O-ACYLTRANSFERASE 1"/>
    <property type="match status" value="1"/>
</dbReference>
<dbReference type="GO" id="GO:0016287">
    <property type="term" value="F:glycerone-phosphate O-acyltransferase activity"/>
    <property type="evidence" value="ECO:0007669"/>
    <property type="project" value="TreeGrafter"/>
</dbReference>
<accession>A0A165T0Q9</accession>
<dbReference type="PANTHER" id="PTHR31605:SF0">
    <property type="entry name" value="GLYCEROL-3-PHOSPHATE O-ACYLTRANSFERASE 1"/>
    <property type="match status" value="1"/>
</dbReference>
<proteinExistence type="predicted"/>